<dbReference type="GO" id="GO:0004252">
    <property type="term" value="F:serine-type endopeptidase activity"/>
    <property type="evidence" value="ECO:0007669"/>
    <property type="project" value="InterPro"/>
</dbReference>
<feature type="domain" description="Peptidase S1" evidence="1">
    <location>
        <begin position="2"/>
        <end position="40"/>
    </location>
</feature>
<dbReference type="Pfam" id="PF00089">
    <property type="entry name" value="Trypsin"/>
    <property type="match status" value="1"/>
</dbReference>
<keyword evidence="3" id="KW-1185">Reference proteome</keyword>
<evidence type="ECO:0000313" key="3">
    <source>
        <dbReference type="Proteomes" id="UP000053660"/>
    </source>
</evidence>
<dbReference type="AlphaFoldDB" id="A0A0B1SY83"/>
<dbReference type="Gene3D" id="2.40.10.10">
    <property type="entry name" value="Trypsin-like serine proteases"/>
    <property type="match status" value="1"/>
</dbReference>
<dbReference type="InterPro" id="IPR001254">
    <property type="entry name" value="Trypsin_dom"/>
</dbReference>
<proteinExistence type="predicted"/>
<evidence type="ECO:0000259" key="1">
    <source>
        <dbReference type="Pfam" id="PF00089"/>
    </source>
</evidence>
<dbReference type="InterPro" id="IPR009003">
    <property type="entry name" value="Peptidase_S1_PA"/>
</dbReference>
<protein>
    <recommendedName>
        <fullName evidence="1">Peptidase S1 domain-containing protein</fullName>
    </recommendedName>
</protein>
<name>A0A0B1SY83_OESDE</name>
<feature type="non-terminal residue" evidence="2">
    <location>
        <position position="1"/>
    </location>
</feature>
<dbReference type="Proteomes" id="UP000053660">
    <property type="component" value="Unassembled WGS sequence"/>
</dbReference>
<organism evidence="2 3">
    <name type="scientific">Oesophagostomum dentatum</name>
    <name type="common">Nodular worm</name>
    <dbReference type="NCBI Taxonomy" id="61180"/>
    <lineage>
        <taxon>Eukaryota</taxon>
        <taxon>Metazoa</taxon>
        <taxon>Ecdysozoa</taxon>
        <taxon>Nematoda</taxon>
        <taxon>Chromadorea</taxon>
        <taxon>Rhabditida</taxon>
        <taxon>Rhabditina</taxon>
        <taxon>Rhabditomorpha</taxon>
        <taxon>Strongyloidea</taxon>
        <taxon>Strongylidae</taxon>
        <taxon>Oesophagostomum</taxon>
    </lineage>
</organism>
<dbReference type="OrthoDB" id="7754674at2759"/>
<evidence type="ECO:0000313" key="2">
    <source>
        <dbReference type="EMBL" id="KHJ90243.1"/>
    </source>
</evidence>
<dbReference type="EMBL" id="KN553232">
    <property type="protein sequence ID" value="KHJ90243.1"/>
    <property type="molecule type" value="Genomic_DNA"/>
</dbReference>
<dbReference type="InterPro" id="IPR043504">
    <property type="entry name" value="Peptidase_S1_PA_chymotrypsin"/>
</dbReference>
<sequence length="63" mass="7086">KLCSGALISQRHVITAAHCVAKVYHVNETEHCAREKPGRLRNRTIPVWKANANFSVYALTLEI</sequence>
<dbReference type="GO" id="GO:0006508">
    <property type="term" value="P:proteolysis"/>
    <property type="evidence" value="ECO:0007669"/>
    <property type="project" value="InterPro"/>
</dbReference>
<accession>A0A0B1SY83</accession>
<dbReference type="SUPFAM" id="SSF50494">
    <property type="entry name" value="Trypsin-like serine proteases"/>
    <property type="match status" value="1"/>
</dbReference>
<gene>
    <name evidence="2" type="ORF">OESDEN_09916</name>
</gene>
<reference evidence="2 3" key="1">
    <citation type="submission" date="2014-03" db="EMBL/GenBank/DDBJ databases">
        <title>Draft genome of the hookworm Oesophagostomum dentatum.</title>
        <authorList>
            <person name="Mitreva M."/>
        </authorList>
    </citation>
    <scope>NUCLEOTIDE SEQUENCE [LARGE SCALE GENOMIC DNA]</scope>
    <source>
        <strain evidence="2 3">OD-Hann</strain>
    </source>
</reference>